<dbReference type="RefSeq" id="WP_044397695.1">
    <property type="nucleotide sequence ID" value="NZ_JXYQ01000028.1"/>
</dbReference>
<feature type="domain" description="Penicillin-binding protein transpeptidase" evidence="17">
    <location>
        <begin position="257"/>
        <end position="553"/>
    </location>
</feature>
<dbReference type="GO" id="GO:0005886">
    <property type="term" value="C:plasma membrane"/>
    <property type="evidence" value="ECO:0007669"/>
    <property type="project" value="UniProtKB-UniRule"/>
</dbReference>
<dbReference type="Proteomes" id="UP000032566">
    <property type="component" value="Unassembled WGS sequence"/>
</dbReference>
<evidence type="ECO:0000313" key="19">
    <source>
        <dbReference type="EMBL" id="KJA10750.1"/>
    </source>
</evidence>
<dbReference type="Gene3D" id="3.30.450.330">
    <property type="match status" value="1"/>
</dbReference>
<dbReference type="STRING" id="80878.RP29_09340"/>
<dbReference type="UniPathway" id="UPA00219"/>
<dbReference type="GO" id="GO:0071555">
    <property type="term" value="P:cell wall organization"/>
    <property type="evidence" value="ECO:0007669"/>
    <property type="project" value="UniProtKB-KW"/>
</dbReference>
<keyword evidence="9 16" id="KW-0133">Cell shape</keyword>
<dbReference type="InterPro" id="IPR012338">
    <property type="entry name" value="Beta-lactam/transpept-like"/>
</dbReference>
<dbReference type="GO" id="GO:0008955">
    <property type="term" value="F:peptidoglycan glycosyltransferase activity"/>
    <property type="evidence" value="ECO:0007669"/>
    <property type="project" value="InterPro"/>
</dbReference>
<dbReference type="Gene3D" id="3.40.710.10">
    <property type="entry name" value="DD-peptidase/beta-lactamase superfamily"/>
    <property type="match status" value="1"/>
</dbReference>
<dbReference type="EC" id="3.4.16.4" evidence="16"/>
<reference evidence="19 20" key="1">
    <citation type="submission" date="2014-12" db="EMBL/GenBank/DDBJ databases">
        <title>Isolation of bacteria from lake water.</title>
        <authorList>
            <person name="Sheng K.-Y."/>
            <person name="Chin P.-S."/>
            <person name="Chan K.-G."/>
            <person name="Tan G.S."/>
        </authorList>
    </citation>
    <scope>NUCLEOTIDE SEQUENCE [LARGE SCALE GENOMIC DNA]</scope>
    <source>
        <strain evidence="19 20">KY4</strain>
    </source>
</reference>
<evidence type="ECO:0000256" key="6">
    <source>
        <dbReference type="ARBA" id="ARBA00022670"/>
    </source>
</evidence>
<dbReference type="InterPro" id="IPR050515">
    <property type="entry name" value="Beta-lactam/transpept"/>
</dbReference>
<evidence type="ECO:0000256" key="12">
    <source>
        <dbReference type="ARBA" id="ARBA00023136"/>
    </source>
</evidence>
<keyword evidence="2 16" id="KW-1003">Cell membrane</keyword>
<dbReference type="GO" id="GO:0006508">
    <property type="term" value="P:proteolysis"/>
    <property type="evidence" value="ECO:0007669"/>
    <property type="project" value="UniProtKB-KW"/>
</dbReference>
<dbReference type="GO" id="GO:0009002">
    <property type="term" value="F:serine-type D-Ala-D-Ala carboxypeptidase activity"/>
    <property type="evidence" value="ECO:0007669"/>
    <property type="project" value="UniProtKB-UniRule"/>
</dbReference>
<evidence type="ECO:0000256" key="13">
    <source>
        <dbReference type="ARBA" id="ARBA00023210"/>
    </source>
</evidence>
<evidence type="ECO:0000256" key="2">
    <source>
        <dbReference type="ARBA" id="ARBA00022475"/>
    </source>
</evidence>
<evidence type="ECO:0000313" key="20">
    <source>
        <dbReference type="Proteomes" id="UP000032566"/>
    </source>
</evidence>
<proteinExistence type="inferred from homology"/>
<keyword evidence="8 16" id="KW-0378">Hydrolase</keyword>
<evidence type="ECO:0000259" key="18">
    <source>
        <dbReference type="Pfam" id="PF03717"/>
    </source>
</evidence>
<dbReference type="EMBL" id="JXYQ01000028">
    <property type="protein sequence ID" value="KJA10750.1"/>
    <property type="molecule type" value="Genomic_DNA"/>
</dbReference>
<keyword evidence="20" id="KW-1185">Reference proteome</keyword>
<dbReference type="InterPro" id="IPR005311">
    <property type="entry name" value="PBP_dimer"/>
</dbReference>
<dbReference type="Gene3D" id="3.90.1310.10">
    <property type="entry name" value="Penicillin-binding protein 2a (Domain 2)"/>
    <property type="match status" value="1"/>
</dbReference>
<keyword evidence="3 16" id="KW-0997">Cell inner membrane</keyword>
<dbReference type="PANTHER" id="PTHR30627">
    <property type="entry name" value="PEPTIDOGLYCAN D,D-TRANSPEPTIDASE"/>
    <property type="match status" value="1"/>
</dbReference>
<dbReference type="Pfam" id="PF03717">
    <property type="entry name" value="PBP_dimer"/>
    <property type="match status" value="1"/>
</dbReference>
<dbReference type="GO" id="GO:0000917">
    <property type="term" value="P:division septum assembly"/>
    <property type="evidence" value="ECO:0007669"/>
    <property type="project" value="UniProtKB-KW"/>
</dbReference>
<evidence type="ECO:0000256" key="15">
    <source>
        <dbReference type="ARBA" id="ARBA00023316"/>
    </source>
</evidence>
<dbReference type="GO" id="GO:0008658">
    <property type="term" value="F:penicillin binding"/>
    <property type="evidence" value="ECO:0007669"/>
    <property type="project" value="InterPro"/>
</dbReference>
<keyword evidence="15 16" id="KW-0961">Cell wall biogenesis/degradation</keyword>
<keyword evidence="14 16" id="KW-0131">Cell cycle</keyword>
<evidence type="ECO:0000256" key="10">
    <source>
        <dbReference type="ARBA" id="ARBA00022984"/>
    </source>
</evidence>
<keyword evidence="5 16" id="KW-0121">Carboxypeptidase</keyword>
<dbReference type="Pfam" id="PF00905">
    <property type="entry name" value="Transpeptidase"/>
    <property type="match status" value="1"/>
</dbReference>
<evidence type="ECO:0000256" key="1">
    <source>
        <dbReference type="ARBA" id="ARBA00004370"/>
    </source>
</evidence>
<evidence type="ECO:0000256" key="16">
    <source>
        <dbReference type="HAMAP-Rule" id="MF_02080"/>
    </source>
</evidence>
<keyword evidence="4 16" id="KW-0132">Cell division</keyword>
<dbReference type="OrthoDB" id="9789078at2"/>
<comment type="caution">
    <text evidence="19">The sequence shown here is derived from an EMBL/GenBank/DDBJ whole genome shotgun (WGS) entry which is preliminary data.</text>
</comment>
<evidence type="ECO:0000256" key="14">
    <source>
        <dbReference type="ARBA" id="ARBA00023306"/>
    </source>
</evidence>
<keyword evidence="12 16" id="KW-0472">Membrane</keyword>
<dbReference type="GO" id="GO:0008360">
    <property type="term" value="P:regulation of cell shape"/>
    <property type="evidence" value="ECO:0007669"/>
    <property type="project" value="UniProtKB-KW"/>
</dbReference>
<comment type="catalytic activity">
    <reaction evidence="16">
        <text>Preferential cleavage: (Ac)2-L-Lys-D-Ala-|-D-Ala. Also transpeptidation of peptidyl-alanyl moieties that are N-acyl substituents of D-alanine.</text>
        <dbReference type="EC" id="3.4.16.4"/>
    </reaction>
</comment>
<evidence type="ECO:0000256" key="3">
    <source>
        <dbReference type="ARBA" id="ARBA00022519"/>
    </source>
</evidence>
<evidence type="ECO:0000256" key="8">
    <source>
        <dbReference type="ARBA" id="ARBA00022801"/>
    </source>
</evidence>
<comment type="subcellular location">
    <subcellularLocation>
        <location evidence="1">Membrane</location>
    </subcellularLocation>
</comment>
<dbReference type="InterPro" id="IPR036138">
    <property type="entry name" value="PBP_dimer_sf"/>
</dbReference>
<sequence length="581" mass="63285">MSRSVLYTSSPLLASKTPVWRSKFIVAMIGLGFVGLGARAAYVQVFGNDFFQRQGEVRFARTLELPANRGKILDRNGLILASSVPAASIWAIPEDVEHEKPEVKAKLRQLAKLMEMPFADLMAKLSDEDKTFVWVKRQLDWDVGQKIAALDIKGIYQRKEYKRQYPEGESAAHIVGFTNVEDKGQEGMELAFNSQLAGKPGSRRVIKDRLGRVVEGVGETIPPIDGKDMQLSIDSKVQFFAYQKLRDQVALHKAKAGSVVVMDAHTGELLALANYPSYVPDKRQNLTGEQLRNRALTDVFEPGSTMKPFTIGLALESGRVKPETVIDTSPGRINITGSTISDTHNYGALTVEGVIQKSSNVGTTKLAMQMPAKEMWETFSAAGFGQKPQIGFPGAISGRLRPYKTWRPVEQATMSYGYGLSASLFQMARSYTVFANGGRVIPATLLKTDEPAVGVPVFSERTADQVRKMLQMAAGPGGTGQKAQTVGYSVGGKSGTARKQVGKSYAAGKYRAWFTGLAPVDKPRIIVAVMVDEPSAGQVYGGLVAAPVFSEVVQQTLRMMNVQPDMAVKPQIVANPVEESL</sequence>
<keyword evidence="6 16" id="KW-0645">Protease</keyword>
<evidence type="ECO:0000256" key="7">
    <source>
        <dbReference type="ARBA" id="ARBA00022692"/>
    </source>
</evidence>
<name>A0A0D7K8W5_9BURK</name>
<feature type="domain" description="Penicillin-binding protein dimerisation" evidence="18">
    <location>
        <begin position="65"/>
        <end position="215"/>
    </location>
</feature>
<dbReference type="GO" id="GO:0043093">
    <property type="term" value="P:FtsZ-dependent cytokinesis"/>
    <property type="evidence" value="ECO:0007669"/>
    <property type="project" value="UniProtKB-UniRule"/>
</dbReference>
<dbReference type="PATRIC" id="fig|80878.5.peg.1399"/>
<comment type="pathway">
    <text evidence="16">Cell wall biogenesis; peptidoglycan biosynthesis.</text>
</comment>
<evidence type="ECO:0000256" key="5">
    <source>
        <dbReference type="ARBA" id="ARBA00022645"/>
    </source>
</evidence>
<accession>A0A0D7K8W5</accession>
<gene>
    <name evidence="16" type="primary">ftsI</name>
    <name evidence="19" type="ORF">RP29_09340</name>
</gene>
<dbReference type="AlphaFoldDB" id="A0A0D7K8W5"/>
<dbReference type="InterPro" id="IPR001460">
    <property type="entry name" value="PCN-bd_Tpept"/>
</dbReference>
<dbReference type="PANTHER" id="PTHR30627:SF1">
    <property type="entry name" value="PEPTIDOGLYCAN D,D-TRANSPEPTIDASE FTSI"/>
    <property type="match status" value="1"/>
</dbReference>
<evidence type="ECO:0000256" key="4">
    <source>
        <dbReference type="ARBA" id="ARBA00022618"/>
    </source>
</evidence>
<dbReference type="GO" id="GO:0009252">
    <property type="term" value="P:peptidoglycan biosynthetic process"/>
    <property type="evidence" value="ECO:0007669"/>
    <property type="project" value="UniProtKB-UniRule"/>
</dbReference>
<dbReference type="HAMAP" id="MF_02080">
    <property type="entry name" value="FtsI_transpept"/>
    <property type="match status" value="1"/>
</dbReference>
<keyword evidence="13 16" id="KW-0717">Septation</keyword>
<dbReference type="SUPFAM" id="SSF56601">
    <property type="entry name" value="beta-lactamase/transpeptidase-like"/>
    <property type="match status" value="1"/>
</dbReference>
<comment type="function">
    <text evidence="16">Catalyzes cross-linking of the peptidoglycan cell wall at the division septum.</text>
</comment>
<evidence type="ECO:0000256" key="9">
    <source>
        <dbReference type="ARBA" id="ARBA00022960"/>
    </source>
</evidence>
<evidence type="ECO:0000256" key="11">
    <source>
        <dbReference type="ARBA" id="ARBA00022989"/>
    </source>
</evidence>
<dbReference type="Gene3D" id="1.10.150.770">
    <property type="match status" value="1"/>
</dbReference>
<keyword evidence="7 16" id="KW-0812">Transmembrane</keyword>
<comment type="similarity">
    <text evidence="16">Belongs to the transpeptidase family. FtsI subfamily.</text>
</comment>
<organism evidence="19 20">
    <name type="scientific">Acidovorax temperans</name>
    <dbReference type="NCBI Taxonomy" id="80878"/>
    <lineage>
        <taxon>Bacteria</taxon>
        <taxon>Pseudomonadati</taxon>
        <taxon>Pseudomonadota</taxon>
        <taxon>Betaproteobacteria</taxon>
        <taxon>Burkholderiales</taxon>
        <taxon>Comamonadaceae</taxon>
        <taxon>Acidovorax</taxon>
    </lineage>
</organism>
<protein>
    <recommendedName>
        <fullName evidence="16">Peptidoglycan D,D-transpeptidase FtsI</fullName>
        <ecNumber evidence="16">3.4.16.4</ecNumber>
    </recommendedName>
    <alternativeName>
        <fullName evidence="16">Penicillin-binding protein 3</fullName>
        <shortName evidence="16">PBP-3</shortName>
    </alternativeName>
</protein>
<evidence type="ECO:0000259" key="17">
    <source>
        <dbReference type="Pfam" id="PF00905"/>
    </source>
</evidence>
<dbReference type="InterPro" id="IPR037532">
    <property type="entry name" value="FtsI_transpept"/>
</dbReference>
<keyword evidence="10 16" id="KW-0573">Peptidoglycan synthesis</keyword>
<keyword evidence="11 16" id="KW-1133">Transmembrane helix</keyword>
<feature type="active site" description="Acyl-ester intermediate" evidence="16">
    <location>
        <position position="304"/>
    </location>
</feature>
<dbReference type="SUPFAM" id="SSF56519">
    <property type="entry name" value="Penicillin binding protein dimerisation domain"/>
    <property type="match status" value="1"/>
</dbReference>